<organism evidence="3 4">
    <name type="scientific">Lentzea tibetensis</name>
    <dbReference type="NCBI Taxonomy" id="2591470"/>
    <lineage>
        <taxon>Bacteria</taxon>
        <taxon>Bacillati</taxon>
        <taxon>Actinomycetota</taxon>
        <taxon>Actinomycetes</taxon>
        <taxon>Pseudonocardiales</taxon>
        <taxon>Pseudonocardiaceae</taxon>
        <taxon>Lentzea</taxon>
    </lineage>
</organism>
<dbReference type="RefSeq" id="WP_146360315.1">
    <property type="nucleotide sequence ID" value="NZ_VOBR01000044.1"/>
</dbReference>
<evidence type="ECO:0000313" key="3">
    <source>
        <dbReference type="EMBL" id="TWP45153.1"/>
    </source>
</evidence>
<sequence>MSCGGTVSSSSELDKRPAVDTHDEPSAEWGWHGTFPKAVRIAGVISALFCFAMLIGNHHGFTEDLWLIATGTSIILFLVWDGVRGRTSWRR</sequence>
<dbReference type="AlphaFoldDB" id="A0A563EGW4"/>
<feature type="transmembrane region" description="Helical" evidence="2">
    <location>
        <begin position="38"/>
        <end position="59"/>
    </location>
</feature>
<evidence type="ECO:0000256" key="2">
    <source>
        <dbReference type="SAM" id="Phobius"/>
    </source>
</evidence>
<feature type="compositionally biased region" description="Polar residues" evidence="1">
    <location>
        <begin position="1"/>
        <end position="11"/>
    </location>
</feature>
<evidence type="ECO:0000313" key="4">
    <source>
        <dbReference type="Proteomes" id="UP000316639"/>
    </source>
</evidence>
<dbReference type="Proteomes" id="UP000316639">
    <property type="component" value="Unassembled WGS sequence"/>
</dbReference>
<protein>
    <submittedName>
        <fullName evidence="3">DUF2631 domain-containing protein</fullName>
    </submittedName>
</protein>
<reference evidence="3 4" key="1">
    <citation type="submission" date="2019-07" db="EMBL/GenBank/DDBJ databases">
        <title>Lentzea xizangensis sp. nov., isolated from Qinghai-Tibetan Plateau Soils.</title>
        <authorList>
            <person name="Huang J."/>
        </authorList>
    </citation>
    <scope>NUCLEOTIDE SEQUENCE [LARGE SCALE GENOMIC DNA]</scope>
    <source>
        <strain evidence="3 4">FXJ1.1311</strain>
    </source>
</reference>
<keyword evidence="4" id="KW-1185">Reference proteome</keyword>
<gene>
    <name evidence="3" type="ORF">FKR81_40050</name>
</gene>
<comment type="caution">
    <text evidence="3">The sequence shown here is derived from an EMBL/GenBank/DDBJ whole genome shotgun (WGS) entry which is preliminary data.</text>
</comment>
<keyword evidence="2" id="KW-0812">Transmembrane</keyword>
<feature type="compositionally biased region" description="Basic and acidic residues" evidence="1">
    <location>
        <begin position="12"/>
        <end position="25"/>
    </location>
</feature>
<keyword evidence="2" id="KW-0472">Membrane</keyword>
<dbReference type="OrthoDB" id="3401220at2"/>
<keyword evidence="2" id="KW-1133">Transmembrane helix</keyword>
<dbReference type="InterPro" id="IPR024341">
    <property type="entry name" value="DUF2631"/>
</dbReference>
<proteinExistence type="predicted"/>
<dbReference type="Pfam" id="PF10939">
    <property type="entry name" value="DUF2631"/>
    <property type="match status" value="1"/>
</dbReference>
<dbReference type="EMBL" id="VOBR01000044">
    <property type="protein sequence ID" value="TWP45153.1"/>
    <property type="molecule type" value="Genomic_DNA"/>
</dbReference>
<name>A0A563EGW4_9PSEU</name>
<feature type="transmembrane region" description="Helical" evidence="2">
    <location>
        <begin position="65"/>
        <end position="83"/>
    </location>
</feature>
<evidence type="ECO:0000256" key="1">
    <source>
        <dbReference type="SAM" id="MobiDB-lite"/>
    </source>
</evidence>
<feature type="region of interest" description="Disordered" evidence="1">
    <location>
        <begin position="1"/>
        <end position="29"/>
    </location>
</feature>
<accession>A0A563EGW4</accession>